<reference evidence="2 3" key="1">
    <citation type="submission" date="2016-07" db="EMBL/GenBank/DDBJ databases">
        <title>Pervasive Adenine N6-methylation of Active Genes in Fungi.</title>
        <authorList>
            <consortium name="DOE Joint Genome Institute"/>
            <person name="Mondo S.J."/>
            <person name="Dannebaum R.O."/>
            <person name="Kuo R.C."/>
            <person name="Labutti K."/>
            <person name="Haridas S."/>
            <person name="Kuo A."/>
            <person name="Salamov A."/>
            <person name="Ahrendt S.R."/>
            <person name="Lipzen A."/>
            <person name="Sullivan W."/>
            <person name="Andreopoulos W.B."/>
            <person name="Clum A."/>
            <person name="Lindquist E."/>
            <person name="Daum C."/>
            <person name="Ramamoorthy G.K."/>
            <person name="Gryganskyi A."/>
            <person name="Culley D."/>
            <person name="Magnuson J.K."/>
            <person name="James T.Y."/>
            <person name="O'Malley M.A."/>
            <person name="Stajich J.E."/>
            <person name="Spatafora J.W."/>
            <person name="Visel A."/>
            <person name="Grigoriev I.V."/>
        </authorList>
    </citation>
    <scope>NUCLEOTIDE SEQUENCE [LARGE SCALE GENOMIC DNA]</scope>
    <source>
        <strain evidence="2 3">CBS 129021</strain>
    </source>
</reference>
<dbReference type="InterPro" id="IPR036770">
    <property type="entry name" value="Ankyrin_rpt-contain_sf"/>
</dbReference>
<dbReference type="RefSeq" id="XP_040713685.1">
    <property type="nucleotide sequence ID" value="XM_040864738.1"/>
</dbReference>
<dbReference type="AlphaFoldDB" id="A0A1Y2DQP3"/>
<feature type="repeat" description="ANK" evidence="1">
    <location>
        <begin position="29"/>
        <end position="61"/>
    </location>
</feature>
<protein>
    <submittedName>
        <fullName evidence="2">Ankyrin repeat-containing domain protein</fullName>
    </submittedName>
</protein>
<dbReference type="PROSITE" id="PS50088">
    <property type="entry name" value="ANK_REPEAT"/>
    <property type="match status" value="1"/>
</dbReference>
<keyword evidence="1" id="KW-0040">ANK repeat</keyword>
<dbReference type="SMART" id="SM00248">
    <property type="entry name" value="ANK"/>
    <property type="match status" value="2"/>
</dbReference>
<comment type="caution">
    <text evidence="2">The sequence shown here is derived from an EMBL/GenBank/DDBJ whole genome shotgun (WGS) entry which is preliminary data.</text>
</comment>
<evidence type="ECO:0000313" key="2">
    <source>
        <dbReference type="EMBL" id="ORY61608.1"/>
    </source>
</evidence>
<dbReference type="InterPro" id="IPR039323">
    <property type="entry name" value="ANKRD_45/46/60"/>
</dbReference>
<dbReference type="InterPro" id="IPR002110">
    <property type="entry name" value="Ankyrin_rpt"/>
</dbReference>
<dbReference type="InParanoid" id="A0A1Y2DQP3"/>
<name>A0A1Y2DQP3_9PEZI</name>
<organism evidence="2 3">
    <name type="scientific">Pseudomassariella vexata</name>
    <dbReference type="NCBI Taxonomy" id="1141098"/>
    <lineage>
        <taxon>Eukaryota</taxon>
        <taxon>Fungi</taxon>
        <taxon>Dikarya</taxon>
        <taxon>Ascomycota</taxon>
        <taxon>Pezizomycotina</taxon>
        <taxon>Sordariomycetes</taxon>
        <taxon>Xylariomycetidae</taxon>
        <taxon>Amphisphaeriales</taxon>
        <taxon>Pseudomassariaceae</taxon>
        <taxon>Pseudomassariella</taxon>
    </lineage>
</organism>
<dbReference type="PANTHER" id="PTHR22677:SF4">
    <property type="entry name" value="USHER SYNDROME TYPE-1G PROTEIN-LIKE PROTEIN"/>
    <property type="match status" value="1"/>
</dbReference>
<dbReference type="PANTHER" id="PTHR22677">
    <property type="entry name" value="ANKYRIN REPEAT DOMAIN-CONTAINING PROTEIN 60"/>
    <property type="match status" value="1"/>
</dbReference>
<dbReference type="GeneID" id="63780950"/>
<dbReference type="PROSITE" id="PS50297">
    <property type="entry name" value="ANK_REP_REGION"/>
    <property type="match status" value="1"/>
</dbReference>
<dbReference type="SUPFAM" id="SSF48403">
    <property type="entry name" value="Ankyrin repeat"/>
    <property type="match status" value="1"/>
</dbReference>
<sequence length="132" mass="15121">LYNAAKSGDVQTLRRLLIQEVSPEFTNIEGETPLWIAAAEGHRDIVELFIKAGADLNFQDENGQTAVSIARENGHEGVVRILEQSTMRLEGTAKYRATKPRPKTRSNHHRRRKKKSFFWPSYKSLCTRDVRL</sequence>
<dbReference type="Gene3D" id="1.25.40.20">
    <property type="entry name" value="Ankyrin repeat-containing domain"/>
    <property type="match status" value="1"/>
</dbReference>
<keyword evidence="3" id="KW-1185">Reference proteome</keyword>
<dbReference type="OrthoDB" id="426293at2759"/>
<gene>
    <name evidence="2" type="ORF">BCR38DRAFT_495251</name>
</gene>
<evidence type="ECO:0000313" key="3">
    <source>
        <dbReference type="Proteomes" id="UP000193689"/>
    </source>
</evidence>
<proteinExistence type="predicted"/>
<dbReference type="EMBL" id="MCFJ01000010">
    <property type="protein sequence ID" value="ORY61608.1"/>
    <property type="molecule type" value="Genomic_DNA"/>
</dbReference>
<evidence type="ECO:0000256" key="1">
    <source>
        <dbReference type="PROSITE-ProRule" id="PRU00023"/>
    </source>
</evidence>
<dbReference type="STRING" id="1141098.A0A1Y2DQP3"/>
<feature type="non-terminal residue" evidence="2">
    <location>
        <position position="1"/>
    </location>
</feature>
<accession>A0A1Y2DQP3</accession>
<dbReference type="Pfam" id="PF12796">
    <property type="entry name" value="Ank_2"/>
    <property type="match status" value="1"/>
</dbReference>
<dbReference type="Proteomes" id="UP000193689">
    <property type="component" value="Unassembled WGS sequence"/>
</dbReference>